<dbReference type="Pfam" id="PF00248">
    <property type="entry name" value="Aldo_ket_red"/>
    <property type="match status" value="1"/>
</dbReference>
<feature type="domain" description="NADP-dependent oxidoreductase" evidence="2">
    <location>
        <begin position="18"/>
        <end position="284"/>
    </location>
</feature>
<evidence type="ECO:0000256" key="1">
    <source>
        <dbReference type="ARBA" id="ARBA00023002"/>
    </source>
</evidence>
<reference evidence="3 4" key="1">
    <citation type="submission" date="2024-01" db="EMBL/GenBank/DDBJ databases">
        <authorList>
            <person name="Allen C."/>
            <person name="Tagirdzhanova G."/>
        </authorList>
    </citation>
    <scope>NUCLEOTIDE SEQUENCE [LARGE SCALE GENOMIC DNA]</scope>
</reference>
<keyword evidence="4" id="KW-1185">Reference proteome</keyword>
<evidence type="ECO:0000313" key="4">
    <source>
        <dbReference type="Proteomes" id="UP001642405"/>
    </source>
</evidence>
<dbReference type="SUPFAM" id="SSF51430">
    <property type="entry name" value="NAD(P)-linked oxidoreductase"/>
    <property type="match status" value="1"/>
</dbReference>
<name>A0ABP0BAD1_9PEZI</name>
<evidence type="ECO:0000313" key="3">
    <source>
        <dbReference type="EMBL" id="CAK7216215.1"/>
    </source>
</evidence>
<dbReference type="CDD" id="cd19071">
    <property type="entry name" value="AKR_AKR1-5-like"/>
    <property type="match status" value="1"/>
</dbReference>
<proteinExistence type="predicted"/>
<dbReference type="PANTHER" id="PTHR11732">
    <property type="entry name" value="ALDO/KETO REDUCTASE"/>
    <property type="match status" value="1"/>
</dbReference>
<keyword evidence="1" id="KW-0560">Oxidoreductase</keyword>
<dbReference type="Proteomes" id="UP001642405">
    <property type="component" value="Unassembled WGS sequence"/>
</dbReference>
<dbReference type="InterPro" id="IPR020471">
    <property type="entry name" value="AKR"/>
</dbReference>
<dbReference type="PRINTS" id="PR00069">
    <property type="entry name" value="ALDKETRDTASE"/>
</dbReference>
<accession>A0ABP0BAD1</accession>
<gene>
    <name evidence="3" type="ORF">SCUCBS95973_002734</name>
</gene>
<dbReference type="PROSITE" id="PS00063">
    <property type="entry name" value="ALDOKETO_REDUCTASE_3"/>
    <property type="match status" value="1"/>
</dbReference>
<evidence type="ECO:0000259" key="2">
    <source>
        <dbReference type="Pfam" id="PF00248"/>
    </source>
</evidence>
<dbReference type="PROSITE" id="PS00798">
    <property type="entry name" value="ALDOKETO_REDUCTASE_1"/>
    <property type="match status" value="1"/>
</dbReference>
<sequence>MPLPTSFKLSSGYTIPAVGLGTWQSEPNEVHNAVAAALRAGYRHIDGAAVYGNEKEVGAGIKASGVDRKDIFVTSKLWNTHHAPADVERALDETLADLQTDYLDLYLIHWPVAFRNHDDKTRFPVNAETGQVDVIDVPIADTWKALEAAVRKGKVRTIGVSNFTREAIEELWKTAEIRPAVNQIEAHPFLQQPTFLKWQQDNGIVVQAYSPMGNNIYNKPRAIDDPVVIELAKSLDKEPGQVLISWAVQRGTVVLPKSVTPARITQNLEVFELPQSAIDTLTKLDSHTRYNFPKRLGVNIFGEWSEADLKAAVKEWVESQRAQKQ</sequence>
<dbReference type="PROSITE" id="PS00062">
    <property type="entry name" value="ALDOKETO_REDUCTASE_2"/>
    <property type="match status" value="1"/>
</dbReference>
<dbReference type="PIRSF" id="PIRSF000097">
    <property type="entry name" value="AKR"/>
    <property type="match status" value="1"/>
</dbReference>
<protein>
    <recommendedName>
        <fullName evidence="2">NADP-dependent oxidoreductase domain-containing protein</fullName>
    </recommendedName>
</protein>
<dbReference type="InterPro" id="IPR036812">
    <property type="entry name" value="NAD(P)_OxRdtase_dom_sf"/>
</dbReference>
<organism evidence="3 4">
    <name type="scientific">Sporothrix curviconia</name>
    <dbReference type="NCBI Taxonomy" id="1260050"/>
    <lineage>
        <taxon>Eukaryota</taxon>
        <taxon>Fungi</taxon>
        <taxon>Dikarya</taxon>
        <taxon>Ascomycota</taxon>
        <taxon>Pezizomycotina</taxon>
        <taxon>Sordariomycetes</taxon>
        <taxon>Sordariomycetidae</taxon>
        <taxon>Ophiostomatales</taxon>
        <taxon>Ophiostomataceae</taxon>
        <taxon>Sporothrix</taxon>
    </lineage>
</organism>
<dbReference type="InterPro" id="IPR018170">
    <property type="entry name" value="Aldo/ket_reductase_CS"/>
</dbReference>
<comment type="caution">
    <text evidence="3">The sequence shown here is derived from an EMBL/GenBank/DDBJ whole genome shotgun (WGS) entry which is preliminary data.</text>
</comment>
<dbReference type="InterPro" id="IPR023210">
    <property type="entry name" value="NADP_OxRdtase_dom"/>
</dbReference>
<dbReference type="EMBL" id="CAWUHB010000011">
    <property type="protein sequence ID" value="CAK7216215.1"/>
    <property type="molecule type" value="Genomic_DNA"/>
</dbReference>
<dbReference type="Gene3D" id="3.20.20.100">
    <property type="entry name" value="NADP-dependent oxidoreductase domain"/>
    <property type="match status" value="1"/>
</dbReference>